<proteinExistence type="predicted"/>
<name>A0A1V8T8V1_9PEZI</name>
<evidence type="ECO:0000313" key="2">
    <source>
        <dbReference type="Proteomes" id="UP000192596"/>
    </source>
</evidence>
<evidence type="ECO:0000313" key="1">
    <source>
        <dbReference type="EMBL" id="OQO07837.1"/>
    </source>
</evidence>
<organism evidence="1 2">
    <name type="scientific">Cryoendolithus antarcticus</name>
    <dbReference type="NCBI Taxonomy" id="1507870"/>
    <lineage>
        <taxon>Eukaryota</taxon>
        <taxon>Fungi</taxon>
        <taxon>Dikarya</taxon>
        <taxon>Ascomycota</taxon>
        <taxon>Pezizomycotina</taxon>
        <taxon>Dothideomycetes</taxon>
        <taxon>Dothideomycetidae</taxon>
        <taxon>Cladosporiales</taxon>
        <taxon>Cladosporiaceae</taxon>
        <taxon>Cryoendolithus</taxon>
    </lineage>
</organism>
<dbReference type="STRING" id="1507870.A0A1V8T8V1"/>
<dbReference type="InParanoid" id="A0A1V8T8V1"/>
<comment type="caution">
    <text evidence="1">The sequence shown here is derived from an EMBL/GenBank/DDBJ whole genome shotgun (WGS) entry which is preliminary data.</text>
</comment>
<dbReference type="EMBL" id="NAJO01000013">
    <property type="protein sequence ID" value="OQO07837.1"/>
    <property type="molecule type" value="Genomic_DNA"/>
</dbReference>
<dbReference type="Pfam" id="PF12224">
    <property type="entry name" value="Amidoligase_2"/>
    <property type="match status" value="1"/>
</dbReference>
<protein>
    <recommendedName>
        <fullName evidence="3">Amidoligase enzyme</fullName>
    </recommendedName>
</protein>
<dbReference type="InterPro" id="IPR022025">
    <property type="entry name" value="Amidoligase_2"/>
</dbReference>
<dbReference type="PANTHER" id="PTHR36847">
    <property type="entry name" value="AMIDOLIGASE ENZYME"/>
    <property type="match status" value="1"/>
</dbReference>
<gene>
    <name evidence="1" type="ORF">B0A48_06628</name>
</gene>
<dbReference type="OrthoDB" id="3790742at2759"/>
<evidence type="ECO:0008006" key="3">
    <source>
        <dbReference type="Google" id="ProtNLM"/>
    </source>
</evidence>
<dbReference type="PANTHER" id="PTHR36847:SF1">
    <property type="entry name" value="AMIDOLIGASE ENZYME"/>
    <property type="match status" value="1"/>
</dbReference>
<reference evidence="2" key="1">
    <citation type="submission" date="2017-03" db="EMBL/GenBank/DDBJ databases">
        <title>Genomes of endolithic fungi from Antarctica.</title>
        <authorList>
            <person name="Coleine C."/>
            <person name="Masonjones S."/>
            <person name="Stajich J.E."/>
        </authorList>
    </citation>
    <scope>NUCLEOTIDE SEQUENCE [LARGE SCALE GENOMIC DNA]</scope>
    <source>
        <strain evidence="2">CCFEE 5527</strain>
    </source>
</reference>
<sequence>MAGFYCFGIELEMVATPRDASEAARYMRDAGTDDLKYHLEYYDELPPKGWQGWFITSDSSNLKDEHDELWRPPIVPLETVSGILETVGEYGRTWQEQIEYFWMAQSAIFHIPESSTTCGTHVHITPGPAREWSLDQVKRIAIGIIRYKDQIQRLLPAHRRSTSSYDSNSTFSSVFEDGSAPGQRHANKYLRRNSDSTEDIREVFRRPSPARAFNLSRPARVAALAYEMNRMADMAAIVGVIQDDRRALWNFANLLQDKKTIEFRGGRGLRGPQRTKWCIAFVVGFVDFLMSMDADTHDEPADANVKWLYAGIRWRAHENRCRDLSLNHEMFNETIP</sequence>
<dbReference type="Proteomes" id="UP000192596">
    <property type="component" value="Unassembled WGS sequence"/>
</dbReference>
<accession>A0A1V8T8V1</accession>
<keyword evidence="2" id="KW-1185">Reference proteome</keyword>
<dbReference type="AlphaFoldDB" id="A0A1V8T8V1"/>